<comment type="caution">
    <text evidence="3">The sequence shown here is derived from an EMBL/GenBank/DDBJ whole genome shotgun (WGS) entry which is preliminary data.</text>
</comment>
<keyword evidence="4" id="KW-1185">Reference proteome</keyword>
<feature type="region of interest" description="Disordered" evidence="2">
    <location>
        <begin position="1"/>
        <end position="37"/>
    </location>
</feature>
<protein>
    <submittedName>
        <fullName evidence="3">Uncharacterized protein</fullName>
    </submittedName>
</protein>
<evidence type="ECO:0000313" key="3">
    <source>
        <dbReference type="EMBL" id="GCB69017.1"/>
    </source>
</evidence>
<gene>
    <name evidence="3" type="ORF">scyTo_0000983</name>
</gene>
<dbReference type="AlphaFoldDB" id="A0A401P7A4"/>
<dbReference type="EMBL" id="BFAA01000203">
    <property type="protein sequence ID" value="GCB69017.1"/>
    <property type="molecule type" value="Genomic_DNA"/>
</dbReference>
<organism evidence="3 4">
    <name type="scientific">Scyliorhinus torazame</name>
    <name type="common">Cloudy catshark</name>
    <name type="synonym">Catulus torazame</name>
    <dbReference type="NCBI Taxonomy" id="75743"/>
    <lineage>
        <taxon>Eukaryota</taxon>
        <taxon>Metazoa</taxon>
        <taxon>Chordata</taxon>
        <taxon>Craniata</taxon>
        <taxon>Vertebrata</taxon>
        <taxon>Chondrichthyes</taxon>
        <taxon>Elasmobranchii</taxon>
        <taxon>Galeomorphii</taxon>
        <taxon>Galeoidea</taxon>
        <taxon>Carcharhiniformes</taxon>
        <taxon>Scyliorhinidae</taxon>
        <taxon>Scyliorhinus</taxon>
    </lineage>
</organism>
<evidence type="ECO:0000256" key="2">
    <source>
        <dbReference type="SAM" id="MobiDB-lite"/>
    </source>
</evidence>
<proteinExistence type="predicted"/>
<feature type="coiled-coil region" evidence="1">
    <location>
        <begin position="41"/>
        <end position="97"/>
    </location>
</feature>
<evidence type="ECO:0000256" key="1">
    <source>
        <dbReference type="SAM" id="Coils"/>
    </source>
</evidence>
<name>A0A401P7A4_SCYTO</name>
<reference evidence="3 4" key="1">
    <citation type="journal article" date="2018" name="Nat. Ecol. Evol.">
        <title>Shark genomes provide insights into elasmobranch evolution and the origin of vertebrates.</title>
        <authorList>
            <person name="Hara Y"/>
            <person name="Yamaguchi K"/>
            <person name="Onimaru K"/>
            <person name="Kadota M"/>
            <person name="Koyanagi M"/>
            <person name="Keeley SD"/>
            <person name="Tatsumi K"/>
            <person name="Tanaka K"/>
            <person name="Motone F"/>
            <person name="Kageyama Y"/>
            <person name="Nozu R"/>
            <person name="Adachi N"/>
            <person name="Nishimura O"/>
            <person name="Nakagawa R"/>
            <person name="Tanegashima C"/>
            <person name="Kiyatake I"/>
            <person name="Matsumoto R"/>
            <person name="Murakumo K"/>
            <person name="Nishida K"/>
            <person name="Terakita A"/>
            <person name="Kuratani S"/>
            <person name="Sato K"/>
            <person name="Hyodo S Kuraku.S."/>
        </authorList>
    </citation>
    <scope>NUCLEOTIDE SEQUENCE [LARGE SCALE GENOMIC DNA]</scope>
</reference>
<accession>A0A401P7A4</accession>
<keyword evidence="1" id="KW-0175">Coiled coil</keyword>
<sequence length="114" mass="12993">MELRESRKQRKRERKGQRQGAGEADPGAKMADLRTSDPAIQQALENMLQVIKSRCESLKRDNLDPLQKAVNQLNQRLDAQDEKVKELGEAVQELADAQTIDALEVDGLKERQRR</sequence>
<dbReference type="Proteomes" id="UP000288216">
    <property type="component" value="Unassembled WGS sequence"/>
</dbReference>
<evidence type="ECO:0000313" key="4">
    <source>
        <dbReference type="Proteomes" id="UP000288216"/>
    </source>
</evidence>
<feature type="compositionally biased region" description="Basic residues" evidence="2">
    <location>
        <begin position="7"/>
        <end position="17"/>
    </location>
</feature>